<dbReference type="InterPro" id="IPR000315">
    <property type="entry name" value="Znf_B-box"/>
</dbReference>
<dbReference type="InterPro" id="IPR011042">
    <property type="entry name" value="6-blade_b-propeller_TolB-like"/>
</dbReference>
<sequence length="557" mass="63367">MASNSYCESCSGEGKSIAAVRFCSDCDEALCKECVEYHQKCKATKSHYLMELAAILGSKISIFKKFCKVHEDVSLDFYCTHHDTVCCRKCIPSKHQSCKDVLPLEVASKHIKESSFFEDTLSEWQNIRKTLDSLKQNLNDNVYKLEKSESAISEEVNNWKSHLIKQINTLEKKITVDLSNCKTKNLDQLWKQNAEISELYDSVQGREQELKFLKEHGSNNQLYFKLQEYRKGVQGVVKRVQEMAMSYKKVHLKFEKRADIDLKSMGSIIEVEEPGVVQYSPVKLQQAQVQQKRVESLLTLKKEITKQLKLTDKPDITDIAVTTDNTLFLCNYILGMCQIYVYKTKSDGLTMLNYNTTLRLPCVPYGICIVTGTDKAVVTLPRQSYAQFINTKSFTLDKIIPVGNDCYGITTSGEYIAVGTKGEIRILKHSGENVRNIVLRYTSKFDSVRSLYYDHNDGSIIYRTTGQITSIQLDGPVLYRYTVSGITGIAVDTRGHVYVSERNRGEIQRLLPDGRFCDVVLTEKDGIKDAFAIAFDESFTTFYVTNNNGLVQIYNCK</sequence>
<dbReference type="SUPFAM" id="SSF57845">
    <property type="entry name" value="B-box zinc-binding domain"/>
    <property type="match status" value="1"/>
</dbReference>
<evidence type="ECO:0000259" key="2">
    <source>
        <dbReference type="PROSITE" id="PS50119"/>
    </source>
</evidence>
<dbReference type="CDD" id="cd19756">
    <property type="entry name" value="Bbox2"/>
    <property type="match status" value="1"/>
</dbReference>
<dbReference type="GO" id="GO:0061630">
    <property type="term" value="F:ubiquitin protein ligase activity"/>
    <property type="evidence" value="ECO:0007669"/>
    <property type="project" value="TreeGrafter"/>
</dbReference>
<keyword evidence="4" id="KW-1185">Reference proteome</keyword>
<evidence type="ECO:0000313" key="3">
    <source>
        <dbReference type="EMBL" id="CAC5362663.1"/>
    </source>
</evidence>
<reference evidence="3 4" key="1">
    <citation type="submission" date="2020-06" db="EMBL/GenBank/DDBJ databases">
        <authorList>
            <person name="Li R."/>
            <person name="Bekaert M."/>
        </authorList>
    </citation>
    <scope>NUCLEOTIDE SEQUENCE [LARGE SCALE GENOMIC DNA]</scope>
    <source>
        <strain evidence="4">wild</strain>
    </source>
</reference>
<name>A0A6J8A844_MYTCO</name>
<keyword evidence="1" id="KW-0863">Zinc-finger</keyword>
<dbReference type="GO" id="GO:0008270">
    <property type="term" value="F:zinc ion binding"/>
    <property type="evidence" value="ECO:0007669"/>
    <property type="project" value="UniProtKB-KW"/>
</dbReference>
<dbReference type="GO" id="GO:0005654">
    <property type="term" value="C:nucleoplasm"/>
    <property type="evidence" value="ECO:0007669"/>
    <property type="project" value="TreeGrafter"/>
</dbReference>
<dbReference type="Gene3D" id="3.30.160.60">
    <property type="entry name" value="Classic Zinc Finger"/>
    <property type="match status" value="1"/>
</dbReference>
<dbReference type="OrthoDB" id="6132488at2759"/>
<dbReference type="PROSITE" id="PS50119">
    <property type="entry name" value="ZF_BBOX"/>
    <property type="match status" value="2"/>
</dbReference>
<evidence type="ECO:0000256" key="1">
    <source>
        <dbReference type="PROSITE-ProRule" id="PRU00024"/>
    </source>
</evidence>
<dbReference type="PANTHER" id="PTHR25462:SF305">
    <property type="entry name" value="RING-TYPE DOMAIN-CONTAINING PROTEIN"/>
    <property type="match status" value="1"/>
</dbReference>
<keyword evidence="1" id="KW-0479">Metal-binding</keyword>
<feature type="domain" description="B box-type" evidence="2">
    <location>
        <begin position="2"/>
        <end position="52"/>
    </location>
</feature>
<dbReference type="InterPro" id="IPR047153">
    <property type="entry name" value="TRIM45/56/19-like"/>
</dbReference>
<dbReference type="AlphaFoldDB" id="A0A6J8A844"/>
<organism evidence="3 4">
    <name type="scientific">Mytilus coruscus</name>
    <name type="common">Sea mussel</name>
    <dbReference type="NCBI Taxonomy" id="42192"/>
    <lineage>
        <taxon>Eukaryota</taxon>
        <taxon>Metazoa</taxon>
        <taxon>Spiralia</taxon>
        <taxon>Lophotrochozoa</taxon>
        <taxon>Mollusca</taxon>
        <taxon>Bivalvia</taxon>
        <taxon>Autobranchia</taxon>
        <taxon>Pteriomorphia</taxon>
        <taxon>Mytilida</taxon>
        <taxon>Mytiloidea</taxon>
        <taxon>Mytilidae</taxon>
        <taxon>Mytilinae</taxon>
        <taxon>Mytilus</taxon>
    </lineage>
</organism>
<dbReference type="EMBL" id="CACVKT020000746">
    <property type="protein sequence ID" value="CAC5362663.1"/>
    <property type="molecule type" value="Genomic_DNA"/>
</dbReference>
<dbReference type="PANTHER" id="PTHR25462">
    <property type="entry name" value="BONUS, ISOFORM C-RELATED"/>
    <property type="match status" value="1"/>
</dbReference>
<evidence type="ECO:0000313" key="4">
    <source>
        <dbReference type="Proteomes" id="UP000507470"/>
    </source>
</evidence>
<dbReference type="Proteomes" id="UP000507470">
    <property type="component" value="Unassembled WGS sequence"/>
</dbReference>
<protein>
    <recommendedName>
        <fullName evidence="2">B box-type domain-containing protein</fullName>
    </recommendedName>
</protein>
<keyword evidence="1" id="KW-0862">Zinc</keyword>
<dbReference type="CDD" id="cd19757">
    <property type="entry name" value="Bbox1"/>
    <property type="match status" value="1"/>
</dbReference>
<feature type="domain" description="B box-type" evidence="2">
    <location>
        <begin position="66"/>
        <end position="104"/>
    </location>
</feature>
<dbReference type="SUPFAM" id="SSF75011">
    <property type="entry name" value="3-carboxy-cis,cis-mucoante lactonizing enzyme"/>
    <property type="match status" value="1"/>
</dbReference>
<gene>
    <name evidence="3" type="ORF">MCOR_4361</name>
</gene>
<proteinExistence type="predicted"/>
<dbReference type="Gene3D" id="2.120.10.30">
    <property type="entry name" value="TolB, C-terminal domain"/>
    <property type="match status" value="1"/>
</dbReference>
<accession>A0A6J8A844</accession>